<protein>
    <recommendedName>
        <fullName evidence="10">DUF2238 domain-containing protein</fullName>
    </recommendedName>
</protein>
<dbReference type="Proteomes" id="UP000006469">
    <property type="component" value="Plasmid pHM500"/>
</dbReference>
<dbReference type="AlphaFoldDB" id="I3RBB0"/>
<dbReference type="EMBL" id="AOLO01000015">
    <property type="protein sequence ID" value="ELZ97166.1"/>
    <property type="molecule type" value="Genomic_DNA"/>
</dbReference>
<evidence type="ECO:0008006" key="10">
    <source>
        <dbReference type="Google" id="ProtNLM"/>
    </source>
</evidence>
<evidence type="ECO:0000313" key="3">
    <source>
        <dbReference type="EMBL" id="AHZ24425.1"/>
    </source>
</evidence>
<dbReference type="RefSeq" id="WP_004060720.1">
    <property type="nucleotide sequence ID" value="NC_017944.1"/>
</dbReference>
<reference evidence="4 7" key="3">
    <citation type="journal article" date="2014" name="PLoS Genet.">
        <title>Phylogenetically driven sequencing of extremely halophilic archaea reveals strategies for static and dynamic osmo-response.</title>
        <authorList>
            <person name="Becker E.A."/>
            <person name="Seitzer P.M."/>
            <person name="Tritt A."/>
            <person name="Larsen D."/>
            <person name="Krusor M."/>
            <person name="Yao A.I."/>
            <person name="Wu D."/>
            <person name="Madern D."/>
            <person name="Eisen J.A."/>
            <person name="Darling A.E."/>
            <person name="Facciotti M.T."/>
        </authorList>
    </citation>
    <scope>NUCLEOTIDE SEQUENCE [LARGE SCALE GENOMIC DNA]</scope>
    <source>
        <strain evidence="4">ATCC 33500</strain>
        <strain evidence="7">ATCC 33500 / DSM 1411 / JCM 8866 / NBRC 14739 / NCIMB 2177 / R-4</strain>
    </source>
</reference>
<evidence type="ECO:0000313" key="4">
    <source>
        <dbReference type="EMBL" id="ELZ97166.1"/>
    </source>
</evidence>
<gene>
    <name evidence="2" type="ordered locus">HFX_6400</name>
    <name evidence="3" type="ORF">BM92_16035</name>
    <name evidence="4" type="ORF">C439_17628</name>
    <name evidence="5" type="ORF">E6P09_15950</name>
</gene>
<dbReference type="Pfam" id="PF09997">
    <property type="entry name" value="DUF2238"/>
    <property type="match status" value="1"/>
</dbReference>
<evidence type="ECO:0000313" key="2">
    <source>
        <dbReference type="EMBL" id="AFK21520.1"/>
    </source>
</evidence>
<dbReference type="HOGENOM" id="CLU_070751_2_0_2"/>
<evidence type="ECO:0000313" key="9">
    <source>
        <dbReference type="Proteomes" id="UP000299011"/>
    </source>
</evidence>
<reference evidence="2 6" key="2">
    <citation type="journal article" date="2012" name="J. Bacteriol.">
        <title>Complete genome sequence of the metabolically versatile halophilic archaeon Haloferax mediterranei, a poly(3-hydroxybutyrate-co-3-hydroxyvalerate) producer.</title>
        <authorList>
            <person name="Han J."/>
            <person name="Zhang F."/>
            <person name="Hou J."/>
            <person name="Liu X."/>
            <person name="Li M."/>
            <person name="Liu H."/>
            <person name="Cai L."/>
            <person name="Zhang B."/>
            <person name="Chen Y."/>
            <person name="Zhou J."/>
            <person name="Hu S."/>
            <person name="Xiang H."/>
        </authorList>
    </citation>
    <scope>NUCLEOTIDE SEQUENCE [LARGE SCALE GENOMIC DNA]</scope>
    <source>
        <strain evidence="6">ATCC 33500 / DSM 1411 / JCM 8866 / NBRC 14739 / NCIMB 2177 / R-4</strain>
        <strain evidence="2">CGMCC 1.2087</strain>
        <plasmid evidence="6">pHM500</plasmid>
    </source>
</reference>
<evidence type="ECO:0000256" key="1">
    <source>
        <dbReference type="SAM" id="Phobius"/>
    </source>
</evidence>
<feature type="transmembrane region" description="Helical" evidence="1">
    <location>
        <begin position="34"/>
        <end position="53"/>
    </location>
</feature>
<dbReference type="KEGG" id="hme:HFX_6400"/>
<feature type="transmembrane region" description="Helical" evidence="1">
    <location>
        <begin position="160"/>
        <end position="178"/>
    </location>
</feature>
<proteinExistence type="predicted"/>
<reference evidence="2" key="1">
    <citation type="journal article" date="2012" name="Appl. Environ. Microbiol.">
        <title>Identification of the haloarchaeal phasin (PhaP) that functions in polyhydroxyalkanoate accumulation and granule formation in Haloferax mediterranei.</title>
        <authorList>
            <person name="Cai S."/>
            <person name="Cai L."/>
            <person name="Liu H."/>
            <person name="Liu X."/>
            <person name="Han J."/>
            <person name="Zhou J."/>
            <person name="Xiang H."/>
        </authorList>
    </citation>
    <scope>NUCLEOTIDE SEQUENCE</scope>
    <source>
        <strain evidence="2">CGMCC 1.2087</strain>
    </source>
</reference>
<sequence>MTNSTHQSGSQTIERCIRYSIVVVFLAGLRRRKLAAMVNAMFAFVGTFIPDVFERVAGEPFHPWQRVYVESAMLTHSVGMLGPYDDVWWWDHLTHTHSASILGGFVHVLARRRGHEPSQRVLAVVVCSGLLWEIAEYAIHRGADALGIEPVLVSYGRVDTVLDLVFNLVGAALVVVFGDRALRNFLLTDEHSSR</sequence>
<keyword evidence="7" id="KW-1185">Reference proteome</keyword>
<keyword evidence="1" id="KW-0472">Membrane</keyword>
<keyword evidence="2" id="KW-0614">Plasmid</keyword>
<dbReference type="Proteomes" id="UP000011603">
    <property type="component" value="Unassembled WGS sequence"/>
</dbReference>
<feature type="transmembrane region" description="Helical" evidence="1">
    <location>
        <begin position="121"/>
        <end position="140"/>
    </location>
</feature>
<dbReference type="EMBL" id="CP039140">
    <property type="protein sequence ID" value="QCQ76825.1"/>
    <property type="molecule type" value="Genomic_DNA"/>
</dbReference>
<geneLocation type="plasmid" evidence="3 8">
    <name>HMPLAS1</name>
</geneLocation>
<dbReference type="OrthoDB" id="313603at2157"/>
<evidence type="ECO:0000313" key="6">
    <source>
        <dbReference type="Proteomes" id="UP000006469"/>
    </source>
</evidence>
<dbReference type="Proteomes" id="UP000027075">
    <property type="component" value="Plasmid HMPLAS1"/>
</dbReference>
<dbReference type="EMBL" id="CP001871">
    <property type="protein sequence ID" value="AFK21520.1"/>
    <property type="molecule type" value="Genomic_DNA"/>
</dbReference>
<geneLocation type="plasmid" evidence="2 6">
    <name>pHM500</name>
</geneLocation>
<evidence type="ECO:0000313" key="8">
    <source>
        <dbReference type="Proteomes" id="UP000027075"/>
    </source>
</evidence>
<organism evidence="2 6">
    <name type="scientific">Haloferax mediterranei (strain ATCC 33500 / DSM 1411 / JCM 8866 / NBRC 14739 / NCIMB 2177 / R-4)</name>
    <name type="common">Halobacterium mediterranei</name>
    <dbReference type="NCBI Taxonomy" id="523841"/>
    <lineage>
        <taxon>Archaea</taxon>
        <taxon>Methanobacteriati</taxon>
        <taxon>Methanobacteriota</taxon>
        <taxon>Stenosarchaea group</taxon>
        <taxon>Halobacteria</taxon>
        <taxon>Halobacteriales</taxon>
        <taxon>Haloferacaceae</taxon>
        <taxon>Haloferax</taxon>
    </lineage>
</organism>
<evidence type="ECO:0000313" key="5">
    <source>
        <dbReference type="EMBL" id="QCQ76825.1"/>
    </source>
</evidence>
<dbReference type="PATRIC" id="fig|523841.21.peg.3545"/>
<keyword evidence="1" id="KW-0812">Transmembrane</keyword>
<evidence type="ECO:0000313" key="7">
    <source>
        <dbReference type="Proteomes" id="UP000011603"/>
    </source>
</evidence>
<accession>I3RBB0</accession>
<keyword evidence="1" id="KW-1133">Transmembrane helix</keyword>
<dbReference type="EMBL" id="CP007554">
    <property type="protein sequence ID" value="AHZ24425.1"/>
    <property type="molecule type" value="Genomic_DNA"/>
</dbReference>
<name>I3RBB0_HALMT</name>
<dbReference type="GeneID" id="40157941"/>
<reference evidence="3 8" key="4">
    <citation type="submission" date="2014-04" db="EMBL/GenBank/DDBJ databases">
        <title>Transcriptional profiles of Haloferax mediterranei on the basis of nitrogen availability.</title>
        <authorList>
            <person name="Bautista V."/>
        </authorList>
    </citation>
    <scope>NUCLEOTIDE SEQUENCE [LARGE SCALE GENOMIC DNA]</scope>
    <source>
        <strain evidence="3">ATCC 33500</strain>
        <strain evidence="8">ATCC 33500 / DSM 1411 / JCM 8866 / NBRC 14739 / NCIMB 2177 / R-4</strain>
        <plasmid evidence="3">HMPLAS1</plasmid>
        <plasmid evidence="8">Plasmid HMPLAS1</plasmid>
    </source>
</reference>
<dbReference type="Proteomes" id="UP000299011">
    <property type="component" value="Plasmid pHME505"/>
</dbReference>
<reference evidence="5 9" key="6">
    <citation type="submission" date="2019-04" db="EMBL/GenBank/DDBJ databases">
        <title>Methylomes of two halophilic Archaea, Haloarcula marismortui and Haloferax mediterranei.</title>
        <authorList>
            <person name="DasSarma S."/>
            <person name="DasSarma P."/>
            <person name="DasSarma S."/>
            <person name="Fomenkov A."/>
            <person name="Vincze T."/>
            <person name="Anton B.P."/>
            <person name="Roberts R.J."/>
        </authorList>
    </citation>
    <scope>NUCLEOTIDE SEQUENCE [LARGE SCALE GENOMIC DNA]</scope>
    <source>
        <strain evidence="5">ATCC 33500</strain>
        <strain evidence="9">ATCC 33500 / DSM 1411 / JCM 8866 / NBRC 14739 / NCIMB 2177 / R-4</strain>
        <plasmid evidence="5 9">pHME505</plasmid>
    </source>
</reference>
<feature type="transmembrane region" description="Helical" evidence="1">
    <location>
        <begin position="87"/>
        <end position="109"/>
    </location>
</feature>
<reference evidence="2" key="5">
    <citation type="submission" date="2014-05" db="EMBL/GenBank/DDBJ databases">
        <authorList>
            <person name="Wang L."/>
            <person name="Yang H."/>
            <person name="Xiang H."/>
        </authorList>
    </citation>
    <scope>NUCLEOTIDE SEQUENCE</scope>
    <source>
        <strain evidence="2">CGMCC 1.2087</strain>
        <plasmid evidence="2">pHM500</plasmid>
    </source>
</reference>
<dbReference type="InterPro" id="IPR014509">
    <property type="entry name" value="YjdF-like"/>
</dbReference>
<geneLocation type="plasmid" evidence="5 9">
    <name>pHME505</name>
</geneLocation>